<evidence type="ECO:0000256" key="4">
    <source>
        <dbReference type="ARBA" id="ARBA00022741"/>
    </source>
</evidence>
<dbReference type="Pfam" id="PF03255">
    <property type="entry name" value="ACCA"/>
    <property type="match status" value="1"/>
</dbReference>
<keyword evidence="2 10" id="KW-0444">Lipid biosynthesis</keyword>
<comment type="subcellular location">
    <subcellularLocation>
        <location evidence="10">Cytoplasm</location>
    </subcellularLocation>
</comment>
<protein>
    <recommendedName>
        <fullName evidence="10">Acetyl-coenzyme A carboxylase carboxyl transferase subunit alpha</fullName>
        <shortName evidence="10">ACCase subunit alpha</shortName>
        <shortName evidence="10">Acetyl-CoA carboxylase carboxyltransferase subunit alpha</shortName>
        <ecNumber evidence="10">2.1.3.15</ecNumber>
    </recommendedName>
</protein>
<sequence>MEVCQVANELMFEKPLLELQKKIKELRTFSEQSGLDFTDEIAKLEAKASQLAGNIYTELTPWQRTQIARHAERPTTLDYINGMMTHFLEMHGDRTYGDDPAIVGGVAKLDGIPVTVIGHQKGKDTKENILRRWGMPLPEGYRKALRLMKQAEKFNRPVICFIDTSGAYPGIESEERGISEAVARNLIEMAGLRTPIICVVTGEGGSGGALALGVGDRVYMLENAIYSVISPEGGAALLWKDAGQAQRAAETFKITAGYIHEFGITDGVIPEPQGGAHKDHAATIAAVREQITTALQELIKLPKDVLVEQRYQKFKKMGHFAE</sequence>
<dbReference type="GO" id="GO:0006633">
    <property type="term" value="P:fatty acid biosynthetic process"/>
    <property type="evidence" value="ECO:0007669"/>
    <property type="project" value="UniProtKB-KW"/>
</dbReference>
<dbReference type="SUPFAM" id="SSF52096">
    <property type="entry name" value="ClpP/crotonase"/>
    <property type="match status" value="1"/>
</dbReference>
<dbReference type="KEGG" id="tum:CBW65_00700"/>
<keyword evidence="4 10" id="KW-0547">Nucleotide-binding</keyword>
<dbReference type="GO" id="GO:0009317">
    <property type="term" value="C:acetyl-CoA carboxylase complex"/>
    <property type="evidence" value="ECO:0007669"/>
    <property type="project" value="InterPro"/>
</dbReference>
<organism evidence="12 13">
    <name type="scientific">Tumebacillus avium</name>
    <dbReference type="NCBI Taxonomy" id="1903704"/>
    <lineage>
        <taxon>Bacteria</taxon>
        <taxon>Bacillati</taxon>
        <taxon>Bacillota</taxon>
        <taxon>Bacilli</taxon>
        <taxon>Bacillales</taxon>
        <taxon>Alicyclobacillaceae</taxon>
        <taxon>Tumebacillus</taxon>
    </lineage>
</organism>
<dbReference type="InterPro" id="IPR029045">
    <property type="entry name" value="ClpP/crotonase-like_dom_sf"/>
</dbReference>
<dbReference type="GO" id="GO:0003989">
    <property type="term" value="F:acetyl-CoA carboxylase activity"/>
    <property type="evidence" value="ECO:0007669"/>
    <property type="project" value="InterPro"/>
</dbReference>
<dbReference type="HAMAP" id="MF_00823">
    <property type="entry name" value="AcetylCoA_CT_alpha"/>
    <property type="match status" value="1"/>
</dbReference>
<keyword evidence="3 10" id="KW-0808">Transferase</keyword>
<reference evidence="13" key="1">
    <citation type="submission" date="2017-05" db="EMBL/GenBank/DDBJ databases">
        <authorList>
            <person name="Sung H."/>
        </authorList>
    </citation>
    <scope>NUCLEOTIDE SEQUENCE [LARGE SCALE GENOMIC DNA]</scope>
    <source>
        <strain evidence="13">AR23208</strain>
    </source>
</reference>
<comment type="pathway">
    <text evidence="1 10">Lipid metabolism; malonyl-CoA biosynthesis; malonyl-CoA from acetyl-CoA: step 1/1.</text>
</comment>
<dbReference type="PROSITE" id="PS50989">
    <property type="entry name" value="COA_CT_CTER"/>
    <property type="match status" value="1"/>
</dbReference>
<dbReference type="UniPathway" id="UPA00655">
    <property type="reaction ID" value="UER00711"/>
</dbReference>
<evidence type="ECO:0000256" key="1">
    <source>
        <dbReference type="ARBA" id="ARBA00004956"/>
    </source>
</evidence>
<dbReference type="AlphaFoldDB" id="A0A1Y0IJM9"/>
<evidence type="ECO:0000259" key="11">
    <source>
        <dbReference type="PROSITE" id="PS50989"/>
    </source>
</evidence>
<dbReference type="NCBIfam" id="NF004344">
    <property type="entry name" value="PRK05724.1"/>
    <property type="match status" value="1"/>
</dbReference>
<dbReference type="EMBL" id="CP021434">
    <property type="protein sequence ID" value="ARU59725.1"/>
    <property type="molecule type" value="Genomic_DNA"/>
</dbReference>
<dbReference type="Proteomes" id="UP000195437">
    <property type="component" value="Chromosome"/>
</dbReference>
<comment type="similarity">
    <text evidence="10">Belongs to the AccA family.</text>
</comment>
<dbReference type="GO" id="GO:0016743">
    <property type="term" value="F:carboxyl- or carbamoyltransferase activity"/>
    <property type="evidence" value="ECO:0007669"/>
    <property type="project" value="UniProtKB-UniRule"/>
</dbReference>
<evidence type="ECO:0000256" key="9">
    <source>
        <dbReference type="ARBA" id="ARBA00049152"/>
    </source>
</evidence>
<name>A0A1Y0IJM9_9BACL</name>
<keyword evidence="5 10" id="KW-0276">Fatty acid metabolism</keyword>
<dbReference type="PRINTS" id="PR01069">
    <property type="entry name" value="ACCCTRFRASEA"/>
</dbReference>
<evidence type="ECO:0000256" key="8">
    <source>
        <dbReference type="ARBA" id="ARBA00023160"/>
    </source>
</evidence>
<comment type="function">
    <text evidence="10">Component of the acetyl coenzyme A carboxylase (ACC) complex. First, biotin carboxylase catalyzes the carboxylation of biotin on its carrier protein (BCCP) and then the CO(2) group is transferred by the carboxyltransferase to acetyl-CoA to form malonyl-CoA.</text>
</comment>
<keyword evidence="13" id="KW-1185">Reference proteome</keyword>
<dbReference type="NCBIfam" id="NF041504">
    <property type="entry name" value="AccA_sub"/>
    <property type="match status" value="1"/>
</dbReference>
<keyword evidence="6 10" id="KW-0067">ATP-binding</keyword>
<dbReference type="InterPro" id="IPR011763">
    <property type="entry name" value="COA_CT_C"/>
</dbReference>
<evidence type="ECO:0000256" key="7">
    <source>
        <dbReference type="ARBA" id="ARBA00023098"/>
    </source>
</evidence>
<keyword evidence="7 10" id="KW-0443">Lipid metabolism</keyword>
<dbReference type="EC" id="2.1.3.15" evidence="10"/>
<gene>
    <name evidence="10" type="primary">accA</name>
    <name evidence="12" type="ORF">CBW65_00700</name>
</gene>
<accession>A0A1Y0IJM9</accession>
<feature type="domain" description="CoA carboxyltransferase C-terminal" evidence="11">
    <location>
        <begin position="36"/>
        <end position="297"/>
    </location>
</feature>
<evidence type="ECO:0000313" key="12">
    <source>
        <dbReference type="EMBL" id="ARU59725.1"/>
    </source>
</evidence>
<proteinExistence type="inferred from homology"/>
<dbReference type="PANTHER" id="PTHR42853:SF3">
    <property type="entry name" value="ACETYL-COENZYME A CARBOXYLASE CARBOXYL TRANSFERASE SUBUNIT ALPHA, CHLOROPLASTIC"/>
    <property type="match status" value="1"/>
</dbReference>
<comment type="subunit">
    <text evidence="10">Acetyl-CoA carboxylase is a heterohexamer composed of biotin carboxyl carrier protein (AccB), biotin carboxylase (AccC) and two subunits each of ACCase subunit alpha (AccA) and ACCase subunit beta (AccD).</text>
</comment>
<keyword evidence="10" id="KW-0963">Cytoplasm</keyword>
<dbReference type="NCBIfam" id="TIGR00513">
    <property type="entry name" value="accA"/>
    <property type="match status" value="1"/>
</dbReference>
<dbReference type="PANTHER" id="PTHR42853">
    <property type="entry name" value="ACETYL-COENZYME A CARBOXYLASE CARBOXYL TRANSFERASE SUBUNIT ALPHA"/>
    <property type="match status" value="1"/>
</dbReference>
<comment type="catalytic activity">
    <reaction evidence="9 10">
        <text>N(6)-carboxybiotinyl-L-lysyl-[protein] + acetyl-CoA = N(6)-biotinyl-L-lysyl-[protein] + malonyl-CoA</text>
        <dbReference type="Rhea" id="RHEA:54728"/>
        <dbReference type="Rhea" id="RHEA-COMP:10505"/>
        <dbReference type="Rhea" id="RHEA-COMP:10506"/>
        <dbReference type="ChEBI" id="CHEBI:57288"/>
        <dbReference type="ChEBI" id="CHEBI:57384"/>
        <dbReference type="ChEBI" id="CHEBI:83144"/>
        <dbReference type="ChEBI" id="CHEBI:83145"/>
        <dbReference type="EC" id="2.1.3.15"/>
    </reaction>
</comment>
<evidence type="ECO:0000256" key="2">
    <source>
        <dbReference type="ARBA" id="ARBA00022516"/>
    </source>
</evidence>
<dbReference type="Gene3D" id="3.90.226.10">
    <property type="entry name" value="2-enoyl-CoA Hydratase, Chain A, domain 1"/>
    <property type="match status" value="1"/>
</dbReference>
<dbReference type="InterPro" id="IPR001095">
    <property type="entry name" value="Acetyl_CoA_COase_a_su"/>
</dbReference>
<keyword evidence="8 10" id="KW-0275">Fatty acid biosynthesis</keyword>
<evidence type="ECO:0000256" key="5">
    <source>
        <dbReference type="ARBA" id="ARBA00022832"/>
    </source>
</evidence>
<dbReference type="GO" id="GO:2001295">
    <property type="term" value="P:malonyl-CoA biosynthetic process"/>
    <property type="evidence" value="ECO:0007669"/>
    <property type="project" value="UniProtKB-UniRule"/>
</dbReference>
<evidence type="ECO:0000256" key="10">
    <source>
        <dbReference type="HAMAP-Rule" id="MF_00823"/>
    </source>
</evidence>
<dbReference type="GO" id="GO:0005524">
    <property type="term" value="F:ATP binding"/>
    <property type="evidence" value="ECO:0007669"/>
    <property type="project" value="UniProtKB-KW"/>
</dbReference>
<evidence type="ECO:0000256" key="3">
    <source>
        <dbReference type="ARBA" id="ARBA00022679"/>
    </source>
</evidence>
<evidence type="ECO:0000313" key="13">
    <source>
        <dbReference type="Proteomes" id="UP000195437"/>
    </source>
</evidence>
<evidence type="ECO:0000256" key="6">
    <source>
        <dbReference type="ARBA" id="ARBA00022840"/>
    </source>
</evidence>